<dbReference type="Gene3D" id="1.10.10.10">
    <property type="entry name" value="Winged helix-like DNA-binding domain superfamily/Winged helix DNA-binding domain"/>
    <property type="match status" value="1"/>
</dbReference>
<sequence length="122" mass="14234">MKKNCPRFKGADLLSGYLLLFLKQQPTHGYLLSTKLKNLGFEITDPAIIYRHLKKMENFGLIYSKIHPGKDGPPKKVFYITDDGKNYLKEIIRNIENRIIVLKQFLNEYERSENNEDSNSVN</sequence>
<proteinExistence type="predicted"/>
<dbReference type="InterPro" id="IPR052509">
    <property type="entry name" value="Metal_resp_DNA-bind_regulator"/>
</dbReference>
<dbReference type="Proteomes" id="UP000184334">
    <property type="component" value="Unassembled WGS sequence"/>
</dbReference>
<evidence type="ECO:0000313" key="3">
    <source>
        <dbReference type="Proteomes" id="UP000184334"/>
    </source>
</evidence>
<protein>
    <submittedName>
        <fullName evidence="2">Transcriptional regulator PadR-like family protein</fullName>
    </submittedName>
</protein>
<dbReference type="InterPro" id="IPR036390">
    <property type="entry name" value="WH_DNA-bd_sf"/>
</dbReference>
<gene>
    <name evidence="2" type="ORF">SAMN02745164_01089</name>
</gene>
<evidence type="ECO:0000313" key="2">
    <source>
        <dbReference type="EMBL" id="SHE76290.1"/>
    </source>
</evidence>
<dbReference type="InterPro" id="IPR036388">
    <property type="entry name" value="WH-like_DNA-bd_sf"/>
</dbReference>
<comment type="caution">
    <text evidence="2">The sequence shown here is derived from an EMBL/GenBank/DDBJ whole genome shotgun (WGS) entry which is preliminary data.</text>
</comment>
<dbReference type="EMBL" id="FQUI01000014">
    <property type="protein sequence ID" value="SHE76290.1"/>
    <property type="molecule type" value="Genomic_DNA"/>
</dbReference>
<dbReference type="PANTHER" id="PTHR33169:SF14">
    <property type="entry name" value="TRANSCRIPTIONAL REGULATOR RV3488"/>
    <property type="match status" value="1"/>
</dbReference>
<dbReference type="STRING" id="1122195.SAMN02745164_01089"/>
<name>A0A1M4W559_MARH1</name>
<dbReference type="Pfam" id="PF03551">
    <property type="entry name" value="PadR"/>
    <property type="match status" value="1"/>
</dbReference>
<accession>A0A1M4W559</accession>
<dbReference type="OrthoDB" id="9808017at2"/>
<keyword evidence="3" id="KW-1185">Reference proteome</keyword>
<dbReference type="RefSeq" id="WP_072864248.1">
    <property type="nucleotide sequence ID" value="NZ_FQUI01000014.1"/>
</dbReference>
<organism evidence="2 3">
    <name type="scientific">Marinitoga hydrogenitolerans (strain DSM 16785 / JCM 12826 / AT1271)</name>
    <dbReference type="NCBI Taxonomy" id="1122195"/>
    <lineage>
        <taxon>Bacteria</taxon>
        <taxon>Thermotogati</taxon>
        <taxon>Thermotogota</taxon>
        <taxon>Thermotogae</taxon>
        <taxon>Petrotogales</taxon>
        <taxon>Petrotogaceae</taxon>
        <taxon>Marinitoga</taxon>
    </lineage>
</organism>
<dbReference type="SUPFAM" id="SSF46785">
    <property type="entry name" value="Winged helix' DNA-binding domain"/>
    <property type="match status" value="1"/>
</dbReference>
<dbReference type="AlphaFoldDB" id="A0A1M4W559"/>
<evidence type="ECO:0000259" key="1">
    <source>
        <dbReference type="Pfam" id="PF03551"/>
    </source>
</evidence>
<feature type="domain" description="Transcription regulator PadR N-terminal" evidence="1">
    <location>
        <begin position="18"/>
        <end position="90"/>
    </location>
</feature>
<dbReference type="InterPro" id="IPR005149">
    <property type="entry name" value="Tscrpt_reg_PadR_N"/>
</dbReference>
<dbReference type="PANTHER" id="PTHR33169">
    <property type="entry name" value="PADR-FAMILY TRANSCRIPTIONAL REGULATOR"/>
    <property type="match status" value="1"/>
</dbReference>
<reference evidence="2" key="1">
    <citation type="submission" date="2016-11" db="EMBL/GenBank/DDBJ databases">
        <authorList>
            <person name="Varghese N."/>
            <person name="Submissions S."/>
        </authorList>
    </citation>
    <scope>NUCLEOTIDE SEQUENCE [LARGE SCALE GENOMIC DNA]</scope>
    <source>
        <strain evidence="2">DSM 16785</strain>
    </source>
</reference>